<evidence type="ECO:0000259" key="2">
    <source>
        <dbReference type="Pfam" id="PF01936"/>
    </source>
</evidence>
<feature type="region of interest" description="Disordered" evidence="1">
    <location>
        <begin position="371"/>
        <end position="391"/>
    </location>
</feature>
<dbReference type="Proteomes" id="UP000076532">
    <property type="component" value="Unassembled WGS sequence"/>
</dbReference>
<dbReference type="Gene3D" id="3.40.50.1010">
    <property type="entry name" value="5'-nuclease"/>
    <property type="match status" value="1"/>
</dbReference>
<feature type="compositionally biased region" description="Low complexity" evidence="1">
    <location>
        <begin position="201"/>
        <end position="214"/>
    </location>
</feature>
<organism evidence="3 4">
    <name type="scientific">Athelia psychrophila</name>
    <dbReference type="NCBI Taxonomy" id="1759441"/>
    <lineage>
        <taxon>Eukaryota</taxon>
        <taxon>Fungi</taxon>
        <taxon>Dikarya</taxon>
        <taxon>Basidiomycota</taxon>
        <taxon>Agaricomycotina</taxon>
        <taxon>Agaricomycetes</taxon>
        <taxon>Agaricomycetidae</taxon>
        <taxon>Atheliales</taxon>
        <taxon>Atheliaceae</taxon>
        <taxon>Athelia</taxon>
    </lineage>
</organism>
<dbReference type="GO" id="GO:0010468">
    <property type="term" value="P:regulation of gene expression"/>
    <property type="evidence" value="ECO:0007669"/>
    <property type="project" value="InterPro"/>
</dbReference>
<feature type="region of interest" description="Disordered" evidence="1">
    <location>
        <begin position="159"/>
        <end position="188"/>
    </location>
</feature>
<dbReference type="GO" id="GO:0004540">
    <property type="term" value="F:RNA nuclease activity"/>
    <property type="evidence" value="ECO:0007669"/>
    <property type="project" value="InterPro"/>
</dbReference>
<feature type="region of interest" description="Disordered" evidence="1">
    <location>
        <begin position="264"/>
        <end position="311"/>
    </location>
</feature>
<reference evidence="3 4" key="1">
    <citation type="journal article" date="2016" name="Mol. Biol. Evol.">
        <title>Comparative Genomics of Early-Diverging Mushroom-Forming Fungi Provides Insights into the Origins of Lignocellulose Decay Capabilities.</title>
        <authorList>
            <person name="Nagy L.G."/>
            <person name="Riley R."/>
            <person name="Tritt A."/>
            <person name="Adam C."/>
            <person name="Daum C."/>
            <person name="Floudas D."/>
            <person name="Sun H."/>
            <person name="Yadav J.S."/>
            <person name="Pangilinan J."/>
            <person name="Larsson K.H."/>
            <person name="Matsuura K."/>
            <person name="Barry K."/>
            <person name="Labutti K."/>
            <person name="Kuo R."/>
            <person name="Ohm R.A."/>
            <person name="Bhattacharya S.S."/>
            <person name="Shirouzu T."/>
            <person name="Yoshinaga Y."/>
            <person name="Martin F.M."/>
            <person name="Grigoriev I.V."/>
            <person name="Hibbett D.S."/>
        </authorList>
    </citation>
    <scope>NUCLEOTIDE SEQUENCE [LARGE SCALE GENOMIC DNA]</scope>
    <source>
        <strain evidence="3 4">CBS 109695</strain>
    </source>
</reference>
<gene>
    <name evidence="3" type="ORF">FIBSPDRAFT_1045143</name>
</gene>
<dbReference type="OrthoDB" id="549353at2759"/>
<sequence length="1040" mass="112319">MSEETPVAIFWDIDRLPLPSESATYEIVNKIIDTAHEDGFVVLFKAYSDVPELVNGGSARYDLQAAGVSFVGCAQDGTKNVTISTDMLVYAMDHPAPATLIVISDDNQLIYACSILRMRKYRVIVDTSSHAGQHIHREASAFVNWTGLTGAISCDDDQESVSRSVQSEASDSSYETSTSNPLGGSHRDAANKVSYMKDAASSLRASSRNSELSAPSSRTFGSERIDDIYPNNHHCCKDTACHCTRWHEAEDAITDRGLHSATETTMYRTRSLSPTYRSPHSENPPPIEPFGTTSKPEEQTNITTSPRSMKSLQASETAAALALPTEHGDRIKTRATAIGEAQETETVLDTPEIPLLALVSPESPFQEDALATGADMSPDDHADVSPLPPQSPAVFQALVDELRYQGGNLRKPSFVEDGLMERDPTVYKRAGVMNFKDYIDMAVDAGIVTVGTMVFGDGPGAPWISLSLAWRIPQSSATPSSENQSRTPSSPSAQTPLLAMAPVSPETAGQASGSGNGADMAPYVNVRPVPPHPTLIFQALVDELRHQGGNLRLRSVVADGLLKRDPIAYKRASVSSFKEYINMAVDAGIVTVGTTEYPDRLPDPWISLSLAWRLPQDPVVAIQPSTSVSRSPSPPRATNAAHQDRSLFQGLIDELRQHGTHPVRSQVVTGLLKRDPSAYTRAGVTSFRLFTAQAVAAGVVTLGNSKTEAGNPITTIYLTPAWKHSTPVQPQPSALPDRVMPLSNTNPATAPNLSTFRNLVEELRRWPIPRPNRIAIATAMDNRHPLTCATAGCANFDEYFARAMEAGIVDLGETISPNGLVTIWISLNQDTEPRPSVSLPAGSTPEVRSPPRELPPMITGKFTSLIAVLQQEGDACLDYFRATMRLMEHDPSAFEPSGVVGESFGGFKGYVALAEEAGVVTVSEAGAQGARIKWISLNPAWRLAGASIDSSMSATGPSEEPPSIPESFSPLVERLREWRDNNIARPYRRTVHATLTAENPLIYSQVGVADFSEYAKNAERAGVVALGGEGEREWISLAVD</sequence>
<evidence type="ECO:0000313" key="3">
    <source>
        <dbReference type="EMBL" id="KZP20079.1"/>
    </source>
</evidence>
<keyword evidence="4" id="KW-1185">Reference proteome</keyword>
<dbReference type="GO" id="GO:1905762">
    <property type="term" value="F:CCR4-NOT complex binding"/>
    <property type="evidence" value="ECO:0007669"/>
    <property type="project" value="TreeGrafter"/>
</dbReference>
<name>A0A166IQT0_9AGAM</name>
<feature type="region of interest" description="Disordered" evidence="1">
    <location>
        <begin position="475"/>
        <end position="496"/>
    </location>
</feature>
<dbReference type="InterPro" id="IPR021139">
    <property type="entry name" value="NYN"/>
</dbReference>
<dbReference type="AlphaFoldDB" id="A0A166IQT0"/>
<evidence type="ECO:0000313" key="4">
    <source>
        <dbReference type="Proteomes" id="UP000076532"/>
    </source>
</evidence>
<dbReference type="InterPro" id="IPR024768">
    <property type="entry name" value="Marf1"/>
</dbReference>
<accession>A0A166IQT0</accession>
<dbReference type="PANTHER" id="PTHR14379:SF3">
    <property type="entry name" value="MEIOSIS REGULATOR AND MRNA STABILITY FACTOR 1"/>
    <property type="match status" value="1"/>
</dbReference>
<feature type="domain" description="NYN" evidence="2">
    <location>
        <begin position="7"/>
        <end position="142"/>
    </location>
</feature>
<feature type="compositionally biased region" description="Polar residues" evidence="1">
    <location>
        <begin position="475"/>
        <end position="495"/>
    </location>
</feature>
<evidence type="ECO:0000256" key="1">
    <source>
        <dbReference type="SAM" id="MobiDB-lite"/>
    </source>
</evidence>
<feature type="region of interest" description="Disordered" evidence="1">
    <location>
        <begin position="201"/>
        <end position="225"/>
    </location>
</feature>
<feature type="compositionally biased region" description="Polar residues" evidence="1">
    <location>
        <begin position="161"/>
        <end position="182"/>
    </location>
</feature>
<dbReference type="PANTHER" id="PTHR14379">
    <property type="entry name" value="LIMKAIN B LKAP"/>
    <property type="match status" value="1"/>
</dbReference>
<dbReference type="CDD" id="cd10910">
    <property type="entry name" value="PIN_limkain_b1_N_like"/>
    <property type="match status" value="1"/>
</dbReference>
<feature type="compositionally biased region" description="Polar residues" evidence="1">
    <location>
        <begin position="291"/>
        <end position="311"/>
    </location>
</feature>
<dbReference type="EMBL" id="KV417558">
    <property type="protein sequence ID" value="KZP20079.1"/>
    <property type="molecule type" value="Genomic_DNA"/>
</dbReference>
<dbReference type="Pfam" id="PF01936">
    <property type="entry name" value="NYN"/>
    <property type="match status" value="1"/>
</dbReference>
<proteinExistence type="predicted"/>
<feature type="compositionally biased region" description="Polar residues" evidence="1">
    <location>
        <begin position="264"/>
        <end position="278"/>
    </location>
</feature>
<dbReference type="STRING" id="436010.A0A166IQT0"/>
<dbReference type="GO" id="GO:0005777">
    <property type="term" value="C:peroxisome"/>
    <property type="evidence" value="ECO:0007669"/>
    <property type="project" value="InterPro"/>
</dbReference>
<feature type="region of interest" description="Disordered" evidence="1">
    <location>
        <begin position="833"/>
        <end position="854"/>
    </location>
</feature>
<protein>
    <recommendedName>
        <fullName evidence="2">NYN domain-containing protein</fullName>
    </recommendedName>
</protein>